<dbReference type="RefSeq" id="WP_163654682.1">
    <property type="nucleotide sequence ID" value="NZ_JAAGRN010000005.1"/>
</dbReference>
<dbReference type="AlphaFoldDB" id="A0A6B2R006"/>
<feature type="region of interest" description="Disordered" evidence="1">
    <location>
        <begin position="163"/>
        <end position="196"/>
    </location>
</feature>
<dbReference type="SUPFAM" id="SSF52266">
    <property type="entry name" value="SGNH hydrolase"/>
    <property type="match status" value="1"/>
</dbReference>
<evidence type="ECO:0000256" key="1">
    <source>
        <dbReference type="SAM" id="MobiDB-lite"/>
    </source>
</evidence>
<gene>
    <name evidence="2" type="ORF">G3I67_09590</name>
</gene>
<evidence type="ECO:0008006" key="3">
    <source>
        <dbReference type="Google" id="ProtNLM"/>
    </source>
</evidence>
<evidence type="ECO:0000313" key="2">
    <source>
        <dbReference type="EMBL" id="NDY83483.1"/>
    </source>
</evidence>
<organism evidence="2">
    <name type="scientific">Sheuella amnicola</name>
    <dbReference type="NCBI Taxonomy" id="2707330"/>
    <lineage>
        <taxon>Bacteria</taxon>
        <taxon>Pseudomonadati</taxon>
        <taxon>Pseudomonadota</taxon>
        <taxon>Betaproteobacteria</taxon>
        <taxon>Burkholderiales</taxon>
        <taxon>Alcaligenaceae</taxon>
        <taxon>Sheuella</taxon>
    </lineage>
</organism>
<dbReference type="GO" id="GO:0016788">
    <property type="term" value="F:hydrolase activity, acting on ester bonds"/>
    <property type="evidence" value="ECO:0007669"/>
    <property type="project" value="UniProtKB-ARBA"/>
</dbReference>
<proteinExistence type="predicted"/>
<dbReference type="Gene3D" id="3.40.50.1110">
    <property type="entry name" value="SGNH hydrolase"/>
    <property type="match status" value="1"/>
</dbReference>
<feature type="compositionally biased region" description="Polar residues" evidence="1">
    <location>
        <begin position="165"/>
        <end position="193"/>
    </location>
</feature>
<sequence>MNKLINLLKACLPTLFVTFVLFGFAEIVARLVFPEFEGQVHSASKTLGKNFYLTENPPIRIPTKNYALKIEKPLVIILGDSISHGYGMAYEDIYWVRLQQMLKLEQGQQAPEFLSLSYYGNNLQDSVGQIEKYLKQHEKLELKEIIYQFNFNDVVPEVYGRQGLHQAQQPPKNETTPVAKSDSAATTVTSTNADAAASHTSEKARFLSSVRAEYMNYSVFLRVAQHYAGKMTRKTSGDCMARDLNALGPYTWTYGSKKYAEESQLLWKNFRTALEELKGVADAKGAKLSIVISPLLFDIDRKGYHPQYNYLNYDFSCATIDPRAKLAEFAQSLGVELIDPTEYMRSSFEARIAEGNFTPYFLTADENHITPVAASMMAEYLFTNTLKSRQQNNRPVQDKKGD</sequence>
<accession>A0A6B2R006</accession>
<reference evidence="2" key="1">
    <citation type="submission" date="2020-02" db="EMBL/GenBank/DDBJ databases">
        <authorList>
            <person name="Chen W.-M."/>
        </authorList>
    </citation>
    <scope>NUCLEOTIDE SEQUENCE</scope>
    <source>
        <strain evidence="2">NBD-18</strain>
    </source>
</reference>
<dbReference type="InterPro" id="IPR036514">
    <property type="entry name" value="SGNH_hydro_sf"/>
</dbReference>
<comment type="caution">
    <text evidence="2">The sequence shown here is derived from an EMBL/GenBank/DDBJ whole genome shotgun (WGS) entry which is preliminary data.</text>
</comment>
<dbReference type="EMBL" id="JAAGRN010000005">
    <property type="protein sequence ID" value="NDY83483.1"/>
    <property type="molecule type" value="Genomic_DNA"/>
</dbReference>
<name>A0A6B2R006_9BURK</name>
<protein>
    <recommendedName>
        <fullName evidence="3">SGNH/GDSL hydrolase family protein</fullName>
    </recommendedName>
</protein>